<comment type="caution">
    <text evidence="2">The sequence shown here is derived from an EMBL/GenBank/DDBJ whole genome shotgun (WGS) entry which is preliminary data.</text>
</comment>
<name>A0AAW2E8H4_9HYME</name>
<dbReference type="Proteomes" id="UP001430953">
    <property type="component" value="Unassembled WGS sequence"/>
</dbReference>
<evidence type="ECO:0000313" key="3">
    <source>
        <dbReference type="Proteomes" id="UP001430953"/>
    </source>
</evidence>
<feature type="compositionally biased region" description="Basic and acidic residues" evidence="1">
    <location>
        <begin position="198"/>
        <end position="221"/>
    </location>
</feature>
<dbReference type="AlphaFoldDB" id="A0AAW2E8H4"/>
<proteinExistence type="predicted"/>
<sequence>MSRLGIPVAKSNTRLGDLATPPADSSESSRKQHEARDFATCRPTAQRARESNTRSGTLPLAGRQPQRAREQHEARGPATAGRQLRFGSNTRLGDFATRRPTAQESSKATRGSGTCHSAADSSESSRATQGFATCQLTASESSEESNTRLGDFATAADSSEPGATRGLGLATPPADSSERARESNEARGLCHSASRQLESSRKQHEVDCKLPADSPGDRESNTRLGTLPLRRPTAQRARESNTRLGTLPPAADTREFEKATRGSGTLPLRRPTV</sequence>
<feature type="region of interest" description="Disordered" evidence="1">
    <location>
        <begin position="1"/>
        <end position="273"/>
    </location>
</feature>
<dbReference type="EMBL" id="JADYXP020000051">
    <property type="protein sequence ID" value="KAL0098566.1"/>
    <property type="molecule type" value="Genomic_DNA"/>
</dbReference>
<gene>
    <name evidence="2" type="ORF">PUN28_020522</name>
</gene>
<evidence type="ECO:0000313" key="2">
    <source>
        <dbReference type="EMBL" id="KAL0098566.1"/>
    </source>
</evidence>
<accession>A0AAW2E8H4</accession>
<keyword evidence="3" id="KW-1185">Reference proteome</keyword>
<protein>
    <submittedName>
        <fullName evidence="2">Uncharacterized protein</fullName>
    </submittedName>
</protein>
<feature type="compositionally biased region" description="Basic and acidic residues" evidence="1">
    <location>
        <begin position="27"/>
        <end position="39"/>
    </location>
</feature>
<feature type="compositionally biased region" description="Basic and acidic residues" evidence="1">
    <location>
        <begin position="176"/>
        <end position="185"/>
    </location>
</feature>
<organism evidence="2 3">
    <name type="scientific">Cardiocondyla obscurior</name>
    <dbReference type="NCBI Taxonomy" id="286306"/>
    <lineage>
        <taxon>Eukaryota</taxon>
        <taxon>Metazoa</taxon>
        <taxon>Ecdysozoa</taxon>
        <taxon>Arthropoda</taxon>
        <taxon>Hexapoda</taxon>
        <taxon>Insecta</taxon>
        <taxon>Pterygota</taxon>
        <taxon>Neoptera</taxon>
        <taxon>Endopterygota</taxon>
        <taxon>Hymenoptera</taxon>
        <taxon>Apocrita</taxon>
        <taxon>Aculeata</taxon>
        <taxon>Formicoidea</taxon>
        <taxon>Formicidae</taxon>
        <taxon>Myrmicinae</taxon>
        <taxon>Cardiocondyla</taxon>
    </lineage>
</organism>
<evidence type="ECO:0000256" key="1">
    <source>
        <dbReference type="SAM" id="MobiDB-lite"/>
    </source>
</evidence>
<reference evidence="2 3" key="1">
    <citation type="submission" date="2023-03" db="EMBL/GenBank/DDBJ databases">
        <title>High recombination rates correlate with genetic variation in Cardiocondyla obscurior ants.</title>
        <authorList>
            <person name="Errbii M."/>
        </authorList>
    </citation>
    <scope>NUCLEOTIDE SEQUENCE [LARGE SCALE GENOMIC DNA]</scope>
    <source>
        <strain evidence="2">Alpha-2009</strain>
        <tissue evidence="2">Whole body</tissue>
    </source>
</reference>
<feature type="compositionally biased region" description="Polar residues" evidence="1">
    <location>
        <begin position="100"/>
        <end position="140"/>
    </location>
</feature>